<geneLocation type="plasmid" evidence="6 7">
    <name>pA</name>
</geneLocation>
<evidence type="ECO:0000256" key="2">
    <source>
        <dbReference type="ARBA" id="ARBA00023125"/>
    </source>
</evidence>
<dbReference type="InterPro" id="IPR003313">
    <property type="entry name" value="AraC-bd"/>
</dbReference>
<keyword evidence="3" id="KW-0010">Activator</keyword>
<sequence length="282" mass="31296">MLTESEEIHFHTPAKFAGAFPYLALVAGSRTARPDEAPIRKRFHQHVFVYTTGGRGLIEVHGQRFPAETGSVAWLDTSQAYAHSCAADSESWRYLWMGIEGHGLDALYQFLGVQQSPLFVPRDPRRAQAAFESVSGFLAERSPATDALSSAAIAGLMADMIAPRLIGAEPAEDRSGEDLLLQVLSVMRGDLARPWTIDDLAALARLSPSQLFRRFRDMVGTTPMDWLRHERINQAKRLLVGPDAKVSAVAAVCGYPDPYHFSRDFRRVTGYTPTKFRRDGGY</sequence>
<evidence type="ECO:0000256" key="1">
    <source>
        <dbReference type="ARBA" id="ARBA00023015"/>
    </source>
</evidence>
<dbReference type="GO" id="GO:0043565">
    <property type="term" value="F:sequence-specific DNA binding"/>
    <property type="evidence" value="ECO:0007669"/>
    <property type="project" value="InterPro"/>
</dbReference>
<feature type="domain" description="HTH araC/xylS-type" evidence="5">
    <location>
        <begin position="181"/>
        <end position="279"/>
    </location>
</feature>
<gene>
    <name evidence="6" type="ORF">NE863_21805</name>
</gene>
<evidence type="ECO:0000313" key="7">
    <source>
        <dbReference type="Proteomes" id="UP001055460"/>
    </source>
</evidence>
<dbReference type="InterPro" id="IPR018062">
    <property type="entry name" value="HTH_AraC-typ_CS"/>
</dbReference>
<keyword evidence="4" id="KW-0804">Transcription</keyword>
<accession>A0A9Q8YEA6</accession>
<dbReference type="InterPro" id="IPR050204">
    <property type="entry name" value="AraC_XylS_family_regulators"/>
</dbReference>
<keyword evidence="6" id="KW-0614">Plasmid</keyword>
<dbReference type="PANTHER" id="PTHR46796:SF7">
    <property type="entry name" value="ARAC FAMILY TRANSCRIPTIONAL REGULATOR"/>
    <property type="match status" value="1"/>
</dbReference>
<keyword evidence="1" id="KW-0805">Transcription regulation</keyword>
<dbReference type="PROSITE" id="PS01124">
    <property type="entry name" value="HTH_ARAC_FAMILY_2"/>
    <property type="match status" value="1"/>
</dbReference>
<dbReference type="EMBL" id="CP098808">
    <property type="protein sequence ID" value="USJ26585.1"/>
    <property type="molecule type" value="Genomic_DNA"/>
</dbReference>
<name>A0A9Q8YEA6_ENSAD</name>
<dbReference type="GO" id="GO:0003700">
    <property type="term" value="F:DNA-binding transcription factor activity"/>
    <property type="evidence" value="ECO:0007669"/>
    <property type="project" value="InterPro"/>
</dbReference>
<evidence type="ECO:0000313" key="6">
    <source>
        <dbReference type="EMBL" id="USJ26585.1"/>
    </source>
</evidence>
<dbReference type="InterPro" id="IPR009057">
    <property type="entry name" value="Homeodomain-like_sf"/>
</dbReference>
<protein>
    <submittedName>
        <fullName evidence="6">AraC family transcriptional regulator</fullName>
    </submittedName>
</protein>
<reference evidence="6" key="1">
    <citation type="submission" date="2022-06" db="EMBL/GenBank/DDBJ databases">
        <title>Physiological and biochemical characterization and genomic elucidation of a strain of the genus Ensifer adhaerens M8 that combines arsenic oxidation and chromium reduction.</title>
        <authorList>
            <person name="Li X."/>
            <person name="Yu c."/>
        </authorList>
    </citation>
    <scope>NUCLEOTIDE SEQUENCE</scope>
    <source>
        <strain evidence="6">M8</strain>
        <plasmid evidence="6">pA</plasmid>
    </source>
</reference>
<dbReference type="PANTHER" id="PTHR46796">
    <property type="entry name" value="HTH-TYPE TRANSCRIPTIONAL ACTIVATOR RHAS-RELATED"/>
    <property type="match status" value="1"/>
</dbReference>
<dbReference type="RefSeq" id="WP_180316488.1">
    <property type="nucleotide sequence ID" value="NZ_CP098808.1"/>
</dbReference>
<dbReference type="SUPFAM" id="SSF46689">
    <property type="entry name" value="Homeodomain-like"/>
    <property type="match status" value="2"/>
</dbReference>
<dbReference type="AlphaFoldDB" id="A0A9Q8YEA6"/>
<evidence type="ECO:0000256" key="3">
    <source>
        <dbReference type="ARBA" id="ARBA00023159"/>
    </source>
</evidence>
<dbReference type="InterPro" id="IPR018060">
    <property type="entry name" value="HTH_AraC"/>
</dbReference>
<organism evidence="6 7">
    <name type="scientific">Ensifer adhaerens</name>
    <name type="common">Sinorhizobium morelense</name>
    <dbReference type="NCBI Taxonomy" id="106592"/>
    <lineage>
        <taxon>Bacteria</taxon>
        <taxon>Pseudomonadati</taxon>
        <taxon>Pseudomonadota</taxon>
        <taxon>Alphaproteobacteria</taxon>
        <taxon>Hyphomicrobiales</taxon>
        <taxon>Rhizobiaceae</taxon>
        <taxon>Sinorhizobium/Ensifer group</taxon>
        <taxon>Ensifer</taxon>
    </lineage>
</organism>
<dbReference type="SUPFAM" id="SSF51215">
    <property type="entry name" value="Regulatory protein AraC"/>
    <property type="match status" value="1"/>
</dbReference>
<evidence type="ECO:0000256" key="4">
    <source>
        <dbReference type="ARBA" id="ARBA00023163"/>
    </source>
</evidence>
<dbReference type="Pfam" id="PF12833">
    <property type="entry name" value="HTH_18"/>
    <property type="match status" value="1"/>
</dbReference>
<keyword evidence="2" id="KW-0238">DNA-binding</keyword>
<dbReference type="Pfam" id="PF02311">
    <property type="entry name" value="AraC_binding"/>
    <property type="match status" value="1"/>
</dbReference>
<dbReference type="Gene3D" id="1.10.10.60">
    <property type="entry name" value="Homeodomain-like"/>
    <property type="match status" value="2"/>
</dbReference>
<dbReference type="SMART" id="SM00342">
    <property type="entry name" value="HTH_ARAC"/>
    <property type="match status" value="1"/>
</dbReference>
<dbReference type="InterPro" id="IPR037923">
    <property type="entry name" value="HTH-like"/>
</dbReference>
<dbReference type="Proteomes" id="UP001055460">
    <property type="component" value="Plasmid pA"/>
</dbReference>
<dbReference type="PROSITE" id="PS00041">
    <property type="entry name" value="HTH_ARAC_FAMILY_1"/>
    <property type="match status" value="1"/>
</dbReference>
<proteinExistence type="predicted"/>
<evidence type="ECO:0000259" key="5">
    <source>
        <dbReference type="PROSITE" id="PS01124"/>
    </source>
</evidence>